<evidence type="ECO:0000313" key="1">
    <source>
        <dbReference type="EMBL" id="MBE9665959.1"/>
    </source>
</evidence>
<dbReference type="Pfam" id="PF14054">
    <property type="entry name" value="DUF4249"/>
    <property type="match status" value="1"/>
</dbReference>
<accession>A0ABR9XG48</accession>
<dbReference type="PROSITE" id="PS51257">
    <property type="entry name" value="PROKAR_LIPOPROTEIN"/>
    <property type="match status" value="1"/>
</dbReference>
<dbReference type="InterPro" id="IPR025345">
    <property type="entry name" value="DUF4249"/>
</dbReference>
<dbReference type="EMBL" id="JADFFM010000001">
    <property type="protein sequence ID" value="MBE9665959.1"/>
    <property type="molecule type" value="Genomic_DNA"/>
</dbReference>
<keyword evidence="2" id="KW-1185">Reference proteome</keyword>
<dbReference type="Proteomes" id="UP000632774">
    <property type="component" value="Unassembled WGS sequence"/>
</dbReference>
<sequence>MRKYWFIYLLILLAVTSCQRVIDISINPGATLIVIEGNVVNVTGVQTVAISKTVPYNDANVYPAVTGATVTITANNVTYTLKETQPGQYTVTNMKVKTGQEYVLSVKSGDKVYTSSSVMPAQVLLDSIGISTIAIGNKSVKTVSTFYHDPPGVANQYRFVMYVNGVQVKAIFALNDELTDGRLVNTMLYQDDIVLKTGDKVEVEMQCIDMNMYNYWYTLSQQGGNGPNNSATPSNPASNLTNGALGYFSAHTTQKKSITVL</sequence>
<gene>
    <name evidence="1" type="ORF">IRJ18_06270</name>
</gene>
<proteinExistence type="predicted"/>
<protein>
    <submittedName>
        <fullName evidence="1">DUF4249 domain-containing protein</fullName>
    </submittedName>
</protein>
<reference evidence="1 2" key="1">
    <citation type="submission" date="2020-10" db="EMBL/GenBank/DDBJ databases">
        <title>Mucilaginibacter mali sp. nov., isolated from rhizosphere soil of apple orchard.</title>
        <authorList>
            <person name="Lee J.-S."/>
            <person name="Kim H.S."/>
            <person name="Kim J.-S."/>
        </authorList>
    </citation>
    <scope>NUCLEOTIDE SEQUENCE [LARGE SCALE GENOMIC DNA]</scope>
    <source>
        <strain evidence="1 2">KCTC 23157</strain>
    </source>
</reference>
<dbReference type="RefSeq" id="WP_194105337.1">
    <property type="nucleotide sequence ID" value="NZ_JADFFM010000001.1"/>
</dbReference>
<organism evidence="1 2">
    <name type="scientific">Mucilaginibacter boryungensis</name>
    <dbReference type="NCBI Taxonomy" id="768480"/>
    <lineage>
        <taxon>Bacteria</taxon>
        <taxon>Pseudomonadati</taxon>
        <taxon>Bacteroidota</taxon>
        <taxon>Sphingobacteriia</taxon>
        <taxon>Sphingobacteriales</taxon>
        <taxon>Sphingobacteriaceae</taxon>
        <taxon>Mucilaginibacter</taxon>
    </lineage>
</organism>
<name>A0ABR9XG48_9SPHI</name>
<comment type="caution">
    <text evidence="1">The sequence shown here is derived from an EMBL/GenBank/DDBJ whole genome shotgun (WGS) entry which is preliminary data.</text>
</comment>
<evidence type="ECO:0000313" key="2">
    <source>
        <dbReference type="Proteomes" id="UP000632774"/>
    </source>
</evidence>